<dbReference type="Pfam" id="PF13586">
    <property type="entry name" value="DDE_Tnp_1_2"/>
    <property type="match status" value="1"/>
</dbReference>
<feature type="domain" description="Transposase DDE" evidence="1">
    <location>
        <begin position="59"/>
        <end position="135"/>
    </location>
</feature>
<dbReference type="eggNOG" id="COG3039">
    <property type="taxonomic scope" value="Bacteria"/>
</dbReference>
<name>A0A090W148_9FLAO</name>
<organism evidence="2 3">
    <name type="scientific">Jejuia pallidilutea</name>
    <dbReference type="NCBI Taxonomy" id="504487"/>
    <lineage>
        <taxon>Bacteria</taxon>
        <taxon>Pseudomonadati</taxon>
        <taxon>Bacteroidota</taxon>
        <taxon>Flavobacteriia</taxon>
        <taxon>Flavobacteriales</taxon>
        <taxon>Flavobacteriaceae</taxon>
        <taxon>Jejuia</taxon>
    </lineage>
</organism>
<dbReference type="EMBL" id="BBNR01000063">
    <property type="protein sequence ID" value="GAL69204.1"/>
    <property type="molecule type" value="Genomic_DNA"/>
</dbReference>
<dbReference type="InterPro" id="IPR025668">
    <property type="entry name" value="Tnp_DDE_dom"/>
</dbReference>
<proteinExistence type="predicted"/>
<comment type="caution">
    <text evidence="2">The sequence shown here is derived from an EMBL/GenBank/DDBJ whole genome shotgun (WGS) entry which is preliminary data.</text>
</comment>
<dbReference type="AlphaFoldDB" id="A0A090W148"/>
<evidence type="ECO:0000313" key="3">
    <source>
        <dbReference type="Proteomes" id="UP000029641"/>
    </source>
</evidence>
<reference evidence="2 3" key="1">
    <citation type="journal article" date="2014" name="Genome Announc.">
        <title>Draft Genome Sequence of Marine Flavobacterium Jejuia pallidilutea Strain 11shimoA1 and Pigmentation Mutants.</title>
        <authorList>
            <person name="Takatani N."/>
            <person name="Nakanishi M."/>
            <person name="Meirelles P."/>
            <person name="Mino S."/>
            <person name="Suda W."/>
            <person name="Oshima K."/>
            <person name="Hattori M."/>
            <person name="Ohkuma M."/>
            <person name="Hosokawa M."/>
            <person name="Miyashita K."/>
            <person name="Thompson F.L."/>
            <person name="Niwa A."/>
            <person name="Sawabe T."/>
            <person name="Sawabe T."/>
        </authorList>
    </citation>
    <scope>NUCLEOTIDE SEQUENCE [LARGE SCALE GENOMIC DNA]</scope>
    <source>
        <strain evidence="2 3">JCM 19301</strain>
    </source>
</reference>
<sequence>MRGKEVKPVEFGAKVNKLQIEGINFIEHLSFNAFNEGTRLRSTIYKAQSLTKVKTKIVGADAIYATNKNRNFVTKNNIRTDFKRKGKLPKNYGQEKKLKALITKERATRLEGSFGKEKEHYHLKKIKAKTKATEKLWIFFGIHTANALEIGRRIQNNQNQIAA</sequence>
<protein>
    <submittedName>
        <fullName evidence="2">Transposase IS4</fullName>
    </submittedName>
</protein>
<accession>A0A090W148</accession>
<dbReference type="Proteomes" id="UP000029641">
    <property type="component" value="Unassembled WGS sequence"/>
</dbReference>
<evidence type="ECO:0000313" key="2">
    <source>
        <dbReference type="EMBL" id="GAL69204.1"/>
    </source>
</evidence>
<gene>
    <name evidence="2" type="ORF">JCM19301_2972</name>
</gene>
<evidence type="ECO:0000259" key="1">
    <source>
        <dbReference type="Pfam" id="PF13586"/>
    </source>
</evidence>